<comment type="caution">
    <text evidence="2">The sequence shown here is derived from an EMBL/GenBank/DDBJ whole genome shotgun (WGS) entry which is preliminary data.</text>
</comment>
<dbReference type="EMBL" id="JAVREO010000004">
    <property type="protein sequence ID" value="MDT0266241.1"/>
    <property type="molecule type" value="Genomic_DNA"/>
</dbReference>
<dbReference type="InterPro" id="IPR057037">
    <property type="entry name" value="TPR_rep_actino"/>
</dbReference>
<keyword evidence="3" id="KW-1185">Reference proteome</keyword>
<gene>
    <name evidence="2" type="ORF">RM844_08025</name>
</gene>
<organism evidence="2 3">
    <name type="scientific">Streptomyces chisholmiae</name>
    <dbReference type="NCBI Taxonomy" id="3075540"/>
    <lineage>
        <taxon>Bacteria</taxon>
        <taxon>Bacillati</taxon>
        <taxon>Actinomycetota</taxon>
        <taxon>Actinomycetes</taxon>
        <taxon>Kitasatosporales</taxon>
        <taxon>Streptomycetaceae</taxon>
        <taxon>Streptomyces</taxon>
    </lineage>
</organism>
<dbReference type="Pfam" id="PF23275">
    <property type="entry name" value="TPR_23"/>
    <property type="match status" value="1"/>
</dbReference>
<protein>
    <recommendedName>
        <fullName evidence="1">TPR repeat domain-containing protein</fullName>
    </recommendedName>
</protein>
<dbReference type="RefSeq" id="WP_311666259.1">
    <property type="nucleotide sequence ID" value="NZ_JAVREO010000004.1"/>
</dbReference>
<accession>A0ABU2JNB8</accession>
<proteinExistence type="predicted"/>
<evidence type="ECO:0000259" key="1">
    <source>
        <dbReference type="Pfam" id="PF23275"/>
    </source>
</evidence>
<feature type="domain" description="TPR repeat" evidence="1">
    <location>
        <begin position="294"/>
        <end position="521"/>
    </location>
</feature>
<reference evidence="3" key="1">
    <citation type="submission" date="2023-07" db="EMBL/GenBank/DDBJ databases">
        <title>30 novel species of actinomycetes from the DSMZ collection.</title>
        <authorList>
            <person name="Nouioui I."/>
        </authorList>
    </citation>
    <scope>NUCLEOTIDE SEQUENCE [LARGE SCALE GENOMIC DNA]</scope>
    <source>
        <strain evidence="3">DSM 44915</strain>
    </source>
</reference>
<evidence type="ECO:0000313" key="3">
    <source>
        <dbReference type="Proteomes" id="UP001183410"/>
    </source>
</evidence>
<name>A0ABU2JNB8_9ACTN</name>
<evidence type="ECO:0000313" key="2">
    <source>
        <dbReference type="EMBL" id="MDT0266241.1"/>
    </source>
</evidence>
<dbReference type="Proteomes" id="UP001183410">
    <property type="component" value="Unassembled WGS sequence"/>
</dbReference>
<sequence length="848" mass="90761">MAGVDFTREDVVEQAGVDPWETADDFADEIDLEEMAAASRGFAEAAGEAGSASEVAARASELSQDAATTDGIGHHNADEHITITEQDLQGGGQDIQDVADIINSATELAGETKESVSILRSDAVGKFHEHLTDARTTYQNKHAELQESVDAVNIFQTPSVTVAGTVYDADGGRIDGWSFPQAALDAIREHYLGKAAEDITSLHGDMETEIEDYRGWMLSRAGELTDLGYDVGAGPHNLWHTEEMAEYAAEGIEEEMAKPEDERDLDRIATYTEGLAAIGLGVYDPADPTTPRRDLTREEREYLHAFYDNLDEDTLAALGDLAPGTPGGPDVGAGHEHAISNQWDQIHGIQAALGNGINMLMNPEIGGLNIDAHPSIDGPVDIPESIRAFVYDADGDLRDAESLDEQRGVLNNFNGFGALMDQATVPPGDSFAHHLTASALDVQEVVHAINVGAYNDAAIAADGDPPTDLVMPDFLENTGSSGLLSNVALNTDASFEILSNENTRDELLGAVWADSDGVGDLVRSAVLPTGGESDGERRALADTVIQHFTDSPAMLVEDWNEATNLMYGHYPWDTSGLQGAVSDATLSRLDAIVGLEGAEGVWDTEDRYAAFSLMAATDESVYEHFKSGVYDAQRNMAYEYYANGSPQEGDQLNTLQSIANLTGLMEWGERDVINWYEGREDAQAAQQQKMAKATLSAALGVTGTLAPGAYGTAVSLGTTGYGLVDPVLFPDYKPQEPGAQAAYTLDEHEINTLMEQRALTAGAIDAHNEQASPENQLDVMSPEEAIASWNGAGTPHIGLNENANGISYRSDDHTSVADALPHVHAYGADESLDYDKTKESLSASARYS</sequence>